<dbReference type="GO" id="GO:0046677">
    <property type="term" value="P:response to antibiotic"/>
    <property type="evidence" value="ECO:0007669"/>
    <property type="project" value="UniProtKB-KW"/>
</dbReference>
<dbReference type="InterPro" id="IPR013525">
    <property type="entry name" value="ABC2_TM"/>
</dbReference>
<proteinExistence type="inferred from homology"/>
<reference evidence="8 9" key="1">
    <citation type="submission" date="2018-06" db="EMBL/GenBank/DDBJ databases">
        <title>Streptacidiphilus pinicola sp. nov., isolated from pine grove soil.</title>
        <authorList>
            <person name="Roh S.G."/>
            <person name="Park S."/>
            <person name="Kim M.-K."/>
            <person name="Yun B.-R."/>
            <person name="Park J."/>
            <person name="Kim M.J."/>
            <person name="Kim Y.S."/>
            <person name="Kim S.B."/>
        </authorList>
    </citation>
    <scope>NUCLEOTIDE SEQUENCE [LARGE SCALE GENOMIC DNA]</scope>
    <source>
        <strain evidence="8 9">MMS16-CNU450</strain>
    </source>
</reference>
<protein>
    <recommendedName>
        <fullName evidence="6">Transport permease protein</fullName>
    </recommendedName>
</protein>
<feature type="transmembrane region" description="Helical" evidence="6">
    <location>
        <begin position="191"/>
        <end position="213"/>
    </location>
</feature>
<comment type="similarity">
    <text evidence="6">Belongs to the ABC-2 integral membrane protein family.</text>
</comment>
<evidence type="ECO:0000256" key="5">
    <source>
        <dbReference type="ARBA" id="ARBA00023251"/>
    </source>
</evidence>
<dbReference type="InterPro" id="IPR051784">
    <property type="entry name" value="Nod_factor_ABC_transporter"/>
</dbReference>
<evidence type="ECO:0000313" key="8">
    <source>
        <dbReference type="EMBL" id="RAG85068.1"/>
    </source>
</evidence>
<name>A0A2X0JBX2_9ACTN</name>
<dbReference type="PIRSF" id="PIRSF006648">
    <property type="entry name" value="DrrB"/>
    <property type="match status" value="1"/>
</dbReference>
<organism evidence="8 9">
    <name type="scientific">Streptacidiphilus pinicola</name>
    <dbReference type="NCBI Taxonomy" id="2219663"/>
    <lineage>
        <taxon>Bacteria</taxon>
        <taxon>Bacillati</taxon>
        <taxon>Actinomycetota</taxon>
        <taxon>Actinomycetes</taxon>
        <taxon>Kitasatosporales</taxon>
        <taxon>Streptomycetaceae</taxon>
        <taxon>Streptacidiphilus</taxon>
    </lineage>
</organism>
<feature type="transmembrane region" description="Helical" evidence="6">
    <location>
        <begin position="233"/>
        <end position="259"/>
    </location>
</feature>
<keyword evidence="5" id="KW-0046">Antibiotic resistance</keyword>
<evidence type="ECO:0000256" key="4">
    <source>
        <dbReference type="ARBA" id="ARBA00023136"/>
    </source>
</evidence>
<comment type="subcellular location">
    <subcellularLocation>
        <location evidence="6">Cell membrane</location>
        <topology evidence="6">Multi-pass membrane protein</topology>
    </subcellularLocation>
    <subcellularLocation>
        <location evidence="1">Membrane</location>
        <topology evidence="1">Multi-pass membrane protein</topology>
    </subcellularLocation>
</comment>
<sequence length="270" mass="27982">MSSAAYAVADTVALLRRAIKNLVRYPTTLVVVIGIPVLFLLLFVYVFGHAMDVGVAGVLPAAGQPDLAAGKYVDYVVPGLLIMTAATGSLSTAASTNIDMTEGIIARFRTMAIFRPALVISRVVAAVLQTMVSMAAVLGVALLLGFTSTAGPVRWLAVVGLLTTVALTLTWLGVAFGLAAKTLDAASNAPLPLIMLPFVGSGIVPAASMPGGLRQFAEYQPFTPMIETLRGLLTGAAIGDNAIIAVAWCAGLSALGLSWAMRNFSKDRTC</sequence>
<dbReference type="Proteomes" id="UP000248889">
    <property type="component" value="Unassembled WGS sequence"/>
</dbReference>
<dbReference type="PANTHER" id="PTHR43229:SF2">
    <property type="entry name" value="NODULATION PROTEIN J"/>
    <property type="match status" value="1"/>
</dbReference>
<dbReference type="RefSeq" id="WP_111501289.1">
    <property type="nucleotide sequence ID" value="NZ_QKYN01000053.1"/>
</dbReference>
<dbReference type="GO" id="GO:0140359">
    <property type="term" value="F:ABC-type transporter activity"/>
    <property type="evidence" value="ECO:0007669"/>
    <property type="project" value="InterPro"/>
</dbReference>
<keyword evidence="6" id="KW-0813">Transport</keyword>
<gene>
    <name evidence="8" type="ORF">DN069_14010</name>
</gene>
<comment type="caution">
    <text evidence="8">The sequence shown here is derived from an EMBL/GenBank/DDBJ whole genome shotgun (WGS) entry which is preliminary data.</text>
</comment>
<dbReference type="PANTHER" id="PTHR43229">
    <property type="entry name" value="NODULATION PROTEIN J"/>
    <property type="match status" value="1"/>
</dbReference>
<keyword evidence="4 6" id="KW-0472">Membrane</keyword>
<feature type="transmembrane region" description="Helical" evidence="6">
    <location>
        <begin position="119"/>
        <end position="143"/>
    </location>
</feature>
<evidence type="ECO:0000256" key="3">
    <source>
        <dbReference type="ARBA" id="ARBA00022989"/>
    </source>
</evidence>
<evidence type="ECO:0000256" key="2">
    <source>
        <dbReference type="ARBA" id="ARBA00022692"/>
    </source>
</evidence>
<feature type="transmembrane region" description="Helical" evidence="6">
    <location>
        <begin position="75"/>
        <end position="98"/>
    </location>
</feature>
<keyword evidence="9" id="KW-1185">Reference proteome</keyword>
<keyword evidence="2 6" id="KW-0812">Transmembrane</keyword>
<keyword evidence="3 6" id="KW-1133">Transmembrane helix</keyword>
<dbReference type="EMBL" id="QKYN01000053">
    <property type="protein sequence ID" value="RAG85068.1"/>
    <property type="molecule type" value="Genomic_DNA"/>
</dbReference>
<evidence type="ECO:0000256" key="1">
    <source>
        <dbReference type="ARBA" id="ARBA00004141"/>
    </source>
</evidence>
<dbReference type="PROSITE" id="PS51012">
    <property type="entry name" value="ABC_TM2"/>
    <property type="match status" value="1"/>
</dbReference>
<evidence type="ECO:0000313" key="9">
    <source>
        <dbReference type="Proteomes" id="UP000248889"/>
    </source>
</evidence>
<accession>A0A2X0JBX2</accession>
<dbReference type="InterPro" id="IPR000412">
    <property type="entry name" value="ABC_2_transport"/>
</dbReference>
<dbReference type="Pfam" id="PF01061">
    <property type="entry name" value="ABC2_membrane"/>
    <property type="match status" value="1"/>
</dbReference>
<feature type="transmembrane region" description="Helical" evidence="6">
    <location>
        <begin position="155"/>
        <end position="179"/>
    </location>
</feature>
<dbReference type="GO" id="GO:0043190">
    <property type="term" value="C:ATP-binding cassette (ABC) transporter complex"/>
    <property type="evidence" value="ECO:0007669"/>
    <property type="project" value="InterPro"/>
</dbReference>
<feature type="transmembrane region" description="Helical" evidence="6">
    <location>
        <begin position="25"/>
        <end position="47"/>
    </location>
</feature>
<dbReference type="AlphaFoldDB" id="A0A2X0JBX2"/>
<dbReference type="OrthoDB" id="670210at2"/>
<evidence type="ECO:0000256" key="6">
    <source>
        <dbReference type="RuleBase" id="RU361157"/>
    </source>
</evidence>
<feature type="domain" description="ABC transmembrane type-2" evidence="7">
    <location>
        <begin position="27"/>
        <end position="267"/>
    </location>
</feature>
<evidence type="ECO:0000259" key="7">
    <source>
        <dbReference type="PROSITE" id="PS51012"/>
    </source>
</evidence>
<keyword evidence="6" id="KW-1003">Cell membrane</keyword>
<dbReference type="InterPro" id="IPR047817">
    <property type="entry name" value="ABC2_TM_bact-type"/>
</dbReference>